<organism evidence="1">
    <name type="scientific">Sheuella amnicola</name>
    <dbReference type="NCBI Taxonomy" id="2707330"/>
    <lineage>
        <taxon>Bacteria</taxon>
        <taxon>Pseudomonadati</taxon>
        <taxon>Pseudomonadota</taxon>
        <taxon>Betaproteobacteria</taxon>
        <taxon>Burkholderiales</taxon>
        <taxon>Alcaligenaceae</taxon>
        <taxon>Sheuella</taxon>
    </lineage>
</organism>
<reference evidence="1" key="1">
    <citation type="submission" date="2020-02" db="EMBL/GenBank/DDBJ databases">
        <authorList>
            <person name="Chen W.-M."/>
        </authorList>
    </citation>
    <scope>NUCLEOTIDE SEQUENCE</scope>
    <source>
        <strain evidence="1">NBD-18</strain>
    </source>
</reference>
<evidence type="ECO:0000313" key="1">
    <source>
        <dbReference type="EMBL" id="NDY82437.1"/>
    </source>
</evidence>
<accession>A0A6B2R0B5</accession>
<dbReference type="SUPFAM" id="SSF51182">
    <property type="entry name" value="RmlC-like cupins"/>
    <property type="match status" value="1"/>
</dbReference>
<proteinExistence type="predicted"/>
<dbReference type="EMBL" id="JAAGRN010000002">
    <property type="protein sequence ID" value="NDY82437.1"/>
    <property type="molecule type" value="Genomic_DNA"/>
</dbReference>
<comment type="caution">
    <text evidence="1">The sequence shown here is derived from an EMBL/GenBank/DDBJ whole genome shotgun (WGS) entry which is preliminary data.</text>
</comment>
<dbReference type="AlphaFoldDB" id="A0A6B2R0B5"/>
<protein>
    <recommendedName>
        <fullName evidence="2">Cysteine dioxygenase</fullName>
    </recommendedName>
</protein>
<evidence type="ECO:0008006" key="2">
    <source>
        <dbReference type="Google" id="ProtNLM"/>
    </source>
</evidence>
<name>A0A6B2R0B5_9BURK</name>
<dbReference type="InterPro" id="IPR014710">
    <property type="entry name" value="RmlC-like_jellyroll"/>
</dbReference>
<sequence length="196" mass="22226">MTTSAHPHQKEIQAHLGNMKKIAQRGELTRAALDEIKEEVRALASHKDWWSEDRYAAPEEGENQARYLISEEPDKSYALYLNVMRPGKKIVPHNHTTWACIAAVEGIEHNYLYERLDDGSQPGVGKLKQVETIIVDPGNVIALMPDDIHAVQIQGNEVIRHLHMYGRALETLDKRLGFDLENETCAIMPIGVQTRR</sequence>
<dbReference type="InterPro" id="IPR011051">
    <property type="entry name" value="RmlC_Cupin_sf"/>
</dbReference>
<dbReference type="Gene3D" id="2.60.120.10">
    <property type="entry name" value="Jelly Rolls"/>
    <property type="match status" value="1"/>
</dbReference>
<dbReference type="RefSeq" id="WP_163651848.1">
    <property type="nucleotide sequence ID" value="NZ_JAAGRN010000002.1"/>
</dbReference>
<gene>
    <name evidence="1" type="ORF">G3I67_04235</name>
</gene>